<proteinExistence type="predicted"/>
<name>A0A0D0Y2Y4_9LACO</name>
<dbReference type="Proteomes" id="UP000032279">
    <property type="component" value="Unassembled WGS sequence"/>
</dbReference>
<gene>
    <name evidence="2" type="ORF">WDC_1847</name>
</gene>
<organism evidence="2 3">
    <name type="scientific">Paucilactobacillus wasatchensis</name>
    <dbReference type="NCBI Taxonomy" id="1335616"/>
    <lineage>
        <taxon>Bacteria</taxon>
        <taxon>Bacillati</taxon>
        <taxon>Bacillota</taxon>
        <taxon>Bacilli</taxon>
        <taxon>Lactobacillales</taxon>
        <taxon>Lactobacillaceae</taxon>
        <taxon>Paucilactobacillus</taxon>
    </lineage>
</organism>
<dbReference type="AlphaFoldDB" id="A0A0D0Y2Y4"/>
<protein>
    <submittedName>
        <fullName evidence="2">Mobile element protein</fullName>
    </submittedName>
</protein>
<dbReference type="PANTHER" id="PTHR33498:SF1">
    <property type="entry name" value="TRANSPOSASE FOR INSERTION SEQUENCE ELEMENT IS1557"/>
    <property type="match status" value="1"/>
</dbReference>
<dbReference type="Pfam" id="PF01610">
    <property type="entry name" value="DDE_Tnp_ISL3"/>
    <property type="match status" value="1"/>
</dbReference>
<feature type="domain" description="Transposase IS204/IS1001/IS1096/IS1165 DDE" evidence="1">
    <location>
        <begin position="83"/>
        <end position="331"/>
    </location>
</feature>
<evidence type="ECO:0000313" key="2">
    <source>
        <dbReference type="EMBL" id="KIS02583.1"/>
    </source>
</evidence>
<reference evidence="2 3" key="1">
    <citation type="submission" date="2013-08" db="EMBL/GenBank/DDBJ databases">
        <title>Lactobacillus wasatchii sp. WDC04, a late gas producing bacteria isolated from aged chedder cheese.</title>
        <authorList>
            <person name="Oberg C.J."/>
            <person name="Culumber M."/>
            <person name="McMahon D.J."/>
            <person name="Broadbent J.R."/>
            <person name="Oberg T.S."/>
            <person name="Ortaki F."/>
        </authorList>
    </citation>
    <scope>NUCLEOTIDE SEQUENCE [LARGE SCALE GENOMIC DNA]</scope>
    <source>
        <strain evidence="2 3">WDC04</strain>
    </source>
</reference>
<evidence type="ECO:0000313" key="3">
    <source>
        <dbReference type="Proteomes" id="UP000032279"/>
    </source>
</evidence>
<dbReference type="InterPro" id="IPR047951">
    <property type="entry name" value="Transpos_ISL3"/>
</dbReference>
<evidence type="ECO:0000259" key="1">
    <source>
        <dbReference type="Pfam" id="PF01610"/>
    </source>
</evidence>
<dbReference type="PATRIC" id="fig|1335616.4.peg.1859"/>
<keyword evidence="3" id="KW-1185">Reference proteome</keyword>
<accession>A0A0D0Y2Y4</accession>
<dbReference type="InterPro" id="IPR002560">
    <property type="entry name" value="Transposase_DDE"/>
</dbReference>
<dbReference type="EMBL" id="AWTT01000078">
    <property type="protein sequence ID" value="KIS02583.1"/>
    <property type="molecule type" value="Genomic_DNA"/>
</dbReference>
<dbReference type="PANTHER" id="PTHR33498">
    <property type="entry name" value="TRANSPOSASE FOR INSERTION SEQUENCE ELEMENT IS1557"/>
    <property type="match status" value="1"/>
</dbReference>
<comment type="caution">
    <text evidence="2">The sequence shown here is derived from an EMBL/GenBank/DDBJ whole genome shotgun (WGS) entry which is preliminary data.</text>
</comment>
<dbReference type="NCBIfam" id="NF033550">
    <property type="entry name" value="transpos_ISL3"/>
    <property type="match status" value="1"/>
</dbReference>
<sequence length="336" mass="38248">MYLKKQRYQCTNCLSTCGAHTPVVSVNNILSNGIKKQVIGLAKESLTATVIAKIVGISPSSVERYLYANHSAPYRAASLPKHLSFDEFRSVNKNYSFIAIDAETHKLLTILSSRQSTEICDYFENRYSKKERAAVKTVVIDLNASYQSFVHHLFPNAELVIDRFHIIQLANRAFDQVRTTTLKAIEDKHSRPYKALKTNWKMFHRSLDKIDSVKPRYIFGINEYMAQQNLIDIGLNVNQKLKKAYNIAHQIQQAIHNKSPEVLSNILNTYESQNNAMDTTVSTLKKNLNSISNSCISPYSNGAIEGTNRKIKSLKRSCYGFRSMSHFYARILLIVK</sequence>